<comment type="caution">
    <text evidence="2">The sequence shown here is derived from an EMBL/GenBank/DDBJ whole genome shotgun (WGS) entry which is preliminary data.</text>
</comment>
<gene>
    <name evidence="2" type="ORF">G7K_1471-t1</name>
</gene>
<dbReference type="Proteomes" id="UP000033140">
    <property type="component" value="Unassembled WGS sequence"/>
</dbReference>
<keyword evidence="3" id="KW-1185">Reference proteome</keyword>
<organism evidence="2 3">
    <name type="scientific">Saitoella complicata (strain BCRC 22490 / CBS 7301 / JCM 7358 / NBRC 10748 / NRRL Y-17804)</name>
    <dbReference type="NCBI Taxonomy" id="698492"/>
    <lineage>
        <taxon>Eukaryota</taxon>
        <taxon>Fungi</taxon>
        <taxon>Dikarya</taxon>
        <taxon>Ascomycota</taxon>
        <taxon>Taphrinomycotina</taxon>
        <taxon>Taphrinomycotina incertae sedis</taxon>
        <taxon>Saitoella</taxon>
    </lineage>
</organism>
<evidence type="ECO:0000313" key="2">
    <source>
        <dbReference type="EMBL" id="GAO47261.1"/>
    </source>
</evidence>
<reference evidence="2 3" key="1">
    <citation type="journal article" date="2011" name="J. Gen. Appl. Microbiol.">
        <title>Draft genome sequencing of the enigmatic yeast Saitoella complicata.</title>
        <authorList>
            <person name="Nishida H."/>
            <person name="Hamamoto M."/>
            <person name="Sugiyama J."/>
        </authorList>
    </citation>
    <scope>NUCLEOTIDE SEQUENCE [LARGE SCALE GENOMIC DNA]</scope>
    <source>
        <strain evidence="2 3">NRRL Y-17804</strain>
    </source>
</reference>
<proteinExistence type="predicted"/>
<feature type="region of interest" description="Disordered" evidence="1">
    <location>
        <begin position="14"/>
        <end position="39"/>
    </location>
</feature>
<evidence type="ECO:0000313" key="3">
    <source>
        <dbReference type="Proteomes" id="UP000033140"/>
    </source>
</evidence>
<protein>
    <submittedName>
        <fullName evidence="2">Uncharacterized protein</fullName>
    </submittedName>
</protein>
<dbReference type="EMBL" id="BACD03000008">
    <property type="protein sequence ID" value="GAO47261.1"/>
    <property type="molecule type" value="Genomic_DNA"/>
</dbReference>
<name>A0A0E9NC11_SAICN</name>
<accession>A0A0E9NC11</accession>
<reference evidence="2 3" key="2">
    <citation type="journal article" date="2014" name="J. Gen. Appl. Microbiol.">
        <title>The early diverging ascomycetous budding yeast Saitoella complicata has three histone deacetylases belonging to the Clr6, Hos2, and Rpd3 lineages.</title>
        <authorList>
            <person name="Nishida H."/>
            <person name="Matsumoto T."/>
            <person name="Kondo S."/>
            <person name="Hamamoto M."/>
            <person name="Yoshikawa H."/>
        </authorList>
    </citation>
    <scope>NUCLEOTIDE SEQUENCE [LARGE SCALE GENOMIC DNA]</scope>
    <source>
        <strain evidence="2 3">NRRL Y-17804</strain>
    </source>
</reference>
<dbReference type="AlphaFoldDB" id="A0A0E9NC11"/>
<evidence type="ECO:0000256" key="1">
    <source>
        <dbReference type="SAM" id="MobiDB-lite"/>
    </source>
</evidence>
<reference evidence="2 3" key="3">
    <citation type="journal article" date="2015" name="Genome Announc.">
        <title>Draft Genome Sequence of the Archiascomycetous Yeast Saitoella complicata.</title>
        <authorList>
            <person name="Yamauchi K."/>
            <person name="Kondo S."/>
            <person name="Hamamoto M."/>
            <person name="Takahashi Y."/>
            <person name="Ogura Y."/>
            <person name="Hayashi T."/>
            <person name="Nishida H."/>
        </authorList>
    </citation>
    <scope>NUCLEOTIDE SEQUENCE [LARGE SCALE GENOMIC DNA]</scope>
    <source>
        <strain evidence="2 3">NRRL Y-17804</strain>
    </source>
</reference>
<sequence length="112" mass="12791">MLAARIATRAFRAPHTMRRFNSTQPKHPPQFEAAAPPPPSRHIGFYKTYGRALSKVLLMTFTVYQGLHLLWWSLENKDSQTSKQAEIARLENEVANVSGVKEVPRMSLEEKK</sequence>